<keyword evidence="2" id="KW-1185">Reference proteome</keyword>
<name>A0A0L6TVN5_9FIRM</name>
<evidence type="ECO:0000313" key="2">
    <source>
        <dbReference type="Proteomes" id="UP000036873"/>
    </source>
</evidence>
<proteinExistence type="predicted"/>
<dbReference type="EMBL" id="LGYO01000067">
    <property type="protein sequence ID" value="KNZ40318.1"/>
    <property type="molecule type" value="Genomic_DNA"/>
</dbReference>
<dbReference type="OrthoDB" id="51171at2"/>
<dbReference type="Proteomes" id="UP000036873">
    <property type="component" value="Unassembled WGS sequence"/>
</dbReference>
<gene>
    <name evidence="1" type="ORF">AKG39_18155</name>
</gene>
<dbReference type="AlphaFoldDB" id="A0A0L6TVN5"/>
<reference evidence="2" key="1">
    <citation type="submission" date="2015-07" db="EMBL/GenBank/DDBJ databases">
        <title>Draft genome sequence of Acetobacterium bakii DSM 8293, a potential psychrophilic chemical producer through syngas fermentation.</title>
        <authorList>
            <person name="Song Y."/>
            <person name="Hwang S."/>
            <person name="Cho B.-K."/>
        </authorList>
    </citation>
    <scope>NUCLEOTIDE SEQUENCE [LARGE SCALE GENOMIC DNA]</scope>
    <source>
        <strain evidence="2">DSM 8239</strain>
    </source>
</reference>
<organism evidence="1 2">
    <name type="scientific">Acetobacterium bakii</name>
    <dbReference type="NCBI Taxonomy" id="52689"/>
    <lineage>
        <taxon>Bacteria</taxon>
        <taxon>Bacillati</taxon>
        <taxon>Bacillota</taxon>
        <taxon>Clostridia</taxon>
        <taxon>Eubacteriales</taxon>
        <taxon>Eubacteriaceae</taxon>
        <taxon>Acetobacterium</taxon>
    </lineage>
</organism>
<evidence type="ECO:0000313" key="1">
    <source>
        <dbReference type="EMBL" id="KNZ40318.1"/>
    </source>
</evidence>
<sequence>MLLKIFFKHLINFFCIIPSNVCIDTHIIFNNGLFAMIIHVKMSVSAKFSGQNESVFCLHPGNDTDPILPIYLKINEDCLHKSIKALDGLGFFDIDEN</sequence>
<comment type="caution">
    <text evidence="1">The sequence shown here is derived from an EMBL/GenBank/DDBJ whole genome shotgun (WGS) entry which is preliminary data.</text>
</comment>
<protein>
    <submittedName>
        <fullName evidence="1">Uncharacterized protein</fullName>
    </submittedName>
</protein>
<accession>A0A0L6TVN5</accession>